<keyword evidence="3" id="KW-1185">Reference proteome</keyword>
<reference evidence="2 3" key="1">
    <citation type="submission" date="2013-02" db="EMBL/GenBank/DDBJ databases">
        <title>Draft genome sequence of Amycolatopsis vancoresmycina strain DSM 44592T.</title>
        <authorList>
            <person name="Kumar S."/>
            <person name="Kaur N."/>
            <person name="Kaur C."/>
            <person name="Raghava G.P.S."/>
            <person name="Mayilraj S."/>
        </authorList>
    </citation>
    <scope>NUCLEOTIDE SEQUENCE [LARGE SCALE GENOMIC DNA]</scope>
    <source>
        <strain evidence="2 3">DSM 44592</strain>
    </source>
</reference>
<organism evidence="2 3">
    <name type="scientific">Amycolatopsis vancoresmycina DSM 44592</name>
    <dbReference type="NCBI Taxonomy" id="1292037"/>
    <lineage>
        <taxon>Bacteria</taxon>
        <taxon>Bacillati</taxon>
        <taxon>Actinomycetota</taxon>
        <taxon>Actinomycetes</taxon>
        <taxon>Pseudonocardiales</taxon>
        <taxon>Pseudonocardiaceae</taxon>
        <taxon>Amycolatopsis</taxon>
    </lineage>
</organism>
<dbReference type="InterPro" id="IPR003959">
    <property type="entry name" value="ATPase_AAA_core"/>
</dbReference>
<dbReference type="PATRIC" id="fig|1292037.4.peg.5073"/>
<dbReference type="EMBL" id="AOUO01000408">
    <property type="protein sequence ID" value="EOD65395.1"/>
    <property type="molecule type" value="Genomic_DNA"/>
</dbReference>
<proteinExistence type="predicted"/>
<dbReference type="Pfam" id="PF22738">
    <property type="entry name" value="NNH7"/>
    <property type="match status" value="1"/>
</dbReference>
<feature type="domain" description="AAA+ ATPase" evidence="1">
    <location>
        <begin position="321"/>
        <end position="467"/>
    </location>
</feature>
<dbReference type="SMART" id="SM00382">
    <property type="entry name" value="AAA"/>
    <property type="match status" value="1"/>
</dbReference>
<dbReference type="InterPro" id="IPR027417">
    <property type="entry name" value="P-loop_NTPase"/>
</dbReference>
<accession>R1HPF9</accession>
<dbReference type="AlphaFoldDB" id="R1HPF9"/>
<evidence type="ECO:0000313" key="3">
    <source>
        <dbReference type="Proteomes" id="UP000014139"/>
    </source>
</evidence>
<name>R1HPF9_9PSEU</name>
<evidence type="ECO:0000259" key="1">
    <source>
        <dbReference type="SMART" id="SM00382"/>
    </source>
</evidence>
<gene>
    <name evidence="2" type="ORF">H480_26867</name>
</gene>
<dbReference type="eggNOG" id="COG5635">
    <property type="taxonomic scope" value="Bacteria"/>
</dbReference>
<dbReference type="GO" id="GO:0016887">
    <property type="term" value="F:ATP hydrolysis activity"/>
    <property type="evidence" value="ECO:0007669"/>
    <property type="project" value="InterPro"/>
</dbReference>
<dbReference type="Proteomes" id="UP000014139">
    <property type="component" value="Unassembled WGS sequence"/>
</dbReference>
<dbReference type="InterPro" id="IPR003593">
    <property type="entry name" value="AAA+_ATPase"/>
</dbReference>
<protein>
    <recommendedName>
        <fullName evidence="1">AAA+ ATPase domain-containing protein</fullName>
    </recommendedName>
</protein>
<sequence>MSYADAVLVLSGGAPNKVVTALDQLTGGALFALSATGSAVAVSLFDAESGFCRLTGELVSRLSTRLRGSSRVERGEQLSAAHSVIVVAAFFDAVASVRLPFDLAGLGLTPPDRFTTALLRTPAPVLAPHRSYEQTIEALAGHYTRMAGEVLEFLTGLAGWDRLDERGRRATETAVLGEATAKAVTTYEDMFRRLAGDFPEVAFWAGRADHQAVTAELRRLRAGLAGVTRVLSEIASGRTPDDRRARLARFHEAVLSRPLLPATPAGIRLPTVAEAYVNPRFRVAAEVGNENIADEGWWDGQPVRTDLQEFLIGHLTSPSATEAPLVVLGQPGSGKSMLAKVLAARLPAGDFLAVPVPLREVSADSDVQTQIEQGLRISTGEQLPWREVARSAGDAVPVILLDGFDELLQATNTSQSDFLERLARFQQREADLQHPVVVIVTSRVSVADRARPVGGMVSLLLEPFDDEQIEQWLGPWRRLNGTALTVDVLRPHAELARQPLLLLLLAIYDRTECPLAEHGDAIGQVQLYEGLLTGFARREVLKQHADEPDEEVTRLVEGELVRLSVAAFAMFNRGRQWVTAAELDADLAALPVGEASARVVISSFYFIHTAQARKDEHLRLRTYEFMHPTFGEYLIARLTVRELLALAEGRRDNDDFFHALLSFASLTDRKTVPAFIGSIVAELAAPRFRPVYDTLLTLFRAALLPRDSTLSGYRPDRVLVPARCARYSANLCLLLVTGPPFEVTTDQLFPDVEHPVREWTKTATLWAAQLSAEGRHGLVEALTLFRGRQDGRRVVRVTNGAARSEAPEPDIDLYWSYRFQPNAEPIGEDSYRGWIRFSFDTLASEIEFLCSVEGDTAVHALAPFADGYGNMITTFYGFGDARPLSPANALITLWLKSGSGAGADELAAAYFPCLKHAVHGFAPYDHETRRRFRVLFLNQLRILRDRLPPSMVDRTVRELLRADGPEIEEKADLLALTRQICPDLLP</sequence>
<dbReference type="SUPFAM" id="SSF52540">
    <property type="entry name" value="P-loop containing nucleoside triphosphate hydrolases"/>
    <property type="match status" value="1"/>
</dbReference>
<dbReference type="InterPro" id="IPR054567">
    <property type="entry name" value="NNH7"/>
</dbReference>
<dbReference type="Pfam" id="PF00004">
    <property type="entry name" value="AAA"/>
    <property type="match status" value="1"/>
</dbReference>
<dbReference type="Gene3D" id="3.40.50.300">
    <property type="entry name" value="P-loop containing nucleotide triphosphate hydrolases"/>
    <property type="match status" value="1"/>
</dbReference>
<comment type="caution">
    <text evidence="2">The sequence shown here is derived from an EMBL/GenBank/DDBJ whole genome shotgun (WGS) entry which is preliminary data.</text>
</comment>
<evidence type="ECO:0000313" key="2">
    <source>
        <dbReference type="EMBL" id="EOD65395.1"/>
    </source>
</evidence>
<dbReference type="GO" id="GO:0005524">
    <property type="term" value="F:ATP binding"/>
    <property type="evidence" value="ECO:0007669"/>
    <property type="project" value="InterPro"/>
</dbReference>